<evidence type="ECO:0000256" key="1">
    <source>
        <dbReference type="ARBA" id="ARBA00001917"/>
    </source>
</evidence>
<reference evidence="12" key="1">
    <citation type="submission" date="2023-05" db="EMBL/GenBank/DDBJ databases">
        <authorList>
            <person name="Huff M."/>
        </authorList>
    </citation>
    <scope>NUCLEOTIDE SEQUENCE</scope>
</reference>
<keyword evidence="3" id="KW-0285">Flavoprotein</keyword>
<proteinExistence type="inferred from homology"/>
<dbReference type="InterPro" id="IPR001155">
    <property type="entry name" value="OxRdtase_FMN_N"/>
</dbReference>
<evidence type="ECO:0000256" key="8">
    <source>
        <dbReference type="ARBA" id="ARBA00060657"/>
    </source>
</evidence>
<keyword evidence="5" id="KW-0521">NADP</keyword>
<evidence type="ECO:0000256" key="10">
    <source>
        <dbReference type="SAM" id="MobiDB-lite"/>
    </source>
</evidence>
<evidence type="ECO:0000256" key="9">
    <source>
        <dbReference type="ARBA" id="ARBA00066323"/>
    </source>
</evidence>
<evidence type="ECO:0000259" key="11">
    <source>
        <dbReference type="Pfam" id="PF00724"/>
    </source>
</evidence>
<accession>A0AAD1ZNB8</accession>
<organism evidence="12 13">
    <name type="scientific">Fraxinus pennsylvanica</name>
    <dbReference type="NCBI Taxonomy" id="56036"/>
    <lineage>
        <taxon>Eukaryota</taxon>
        <taxon>Viridiplantae</taxon>
        <taxon>Streptophyta</taxon>
        <taxon>Embryophyta</taxon>
        <taxon>Tracheophyta</taxon>
        <taxon>Spermatophyta</taxon>
        <taxon>Magnoliopsida</taxon>
        <taxon>eudicotyledons</taxon>
        <taxon>Gunneridae</taxon>
        <taxon>Pentapetalae</taxon>
        <taxon>asterids</taxon>
        <taxon>lamiids</taxon>
        <taxon>Lamiales</taxon>
        <taxon>Oleaceae</taxon>
        <taxon>Oleeae</taxon>
        <taxon>Fraxinus</taxon>
    </lineage>
</organism>
<name>A0AAD1ZNB8_9LAMI</name>
<evidence type="ECO:0000256" key="6">
    <source>
        <dbReference type="ARBA" id="ARBA00023002"/>
    </source>
</evidence>
<feature type="domain" description="NADH:flavin oxidoreductase/NADH oxidase N-terminal" evidence="11">
    <location>
        <begin position="15"/>
        <end position="347"/>
    </location>
</feature>
<comment type="catalytic activity">
    <reaction evidence="7">
        <text>(1S,2S)-OPC-8 + NADP(+) = (9S,13S,15Z)-12-oxophyto-10,15-dienoate + NADPH + H(+)</text>
        <dbReference type="Rhea" id="RHEA:21888"/>
        <dbReference type="ChEBI" id="CHEBI:15378"/>
        <dbReference type="ChEBI" id="CHEBI:57411"/>
        <dbReference type="ChEBI" id="CHEBI:57783"/>
        <dbReference type="ChEBI" id="CHEBI:58349"/>
        <dbReference type="ChEBI" id="CHEBI:191855"/>
        <dbReference type="EC" id="1.3.1.42"/>
    </reaction>
</comment>
<dbReference type="PANTHER" id="PTHR22893">
    <property type="entry name" value="NADH OXIDOREDUCTASE-RELATED"/>
    <property type="match status" value="1"/>
</dbReference>
<keyword evidence="4" id="KW-0288">FMN</keyword>
<evidence type="ECO:0000256" key="5">
    <source>
        <dbReference type="ARBA" id="ARBA00022857"/>
    </source>
</evidence>
<dbReference type="Proteomes" id="UP000834106">
    <property type="component" value="Chromosome 10"/>
</dbReference>
<comment type="cofactor">
    <cofactor evidence="1">
        <name>FMN</name>
        <dbReference type="ChEBI" id="CHEBI:58210"/>
    </cofactor>
</comment>
<keyword evidence="13" id="KW-1185">Reference proteome</keyword>
<comment type="pathway">
    <text evidence="8">Lipid metabolism; oxylipin biosynthesis.</text>
</comment>
<dbReference type="Pfam" id="PF00724">
    <property type="entry name" value="Oxidored_FMN"/>
    <property type="match status" value="1"/>
</dbReference>
<comment type="similarity">
    <text evidence="2">Belongs to the NADH:flavin oxidoreductase/NADH oxidase family.</text>
</comment>
<dbReference type="Gene3D" id="3.20.20.70">
    <property type="entry name" value="Aldolase class I"/>
    <property type="match status" value="1"/>
</dbReference>
<dbReference type="GO" id="GO:0016629">
    <property type="term" value="F:12-oxophytodienoate reductase activity"/>
    <property type="evidence" value="ECO:0007669"/>
    <property type="project" value="UniProtKB-EC"/>
</dbReference>
<dbReference type="InterPro" id="IPR045247">
    <property type="entry name" value="Oye-like"/>
</dbReference>
<gene>
    <name evidence="12" type="ORF">FPE_LOCUS17785</name>
</gene>
<evidence type="ECO:0000256" key="3">
    <source>
        <dbReference type="ARBA" id="ARBA00022630"/>
    </source>
</evidence>
<dbReference type="FunFam" id="3.20.20.70:FF:000073">
    <property type="entry name" value="12-oxophytodienoate reductase 3"/>
    <property type="match status" value="1"/>
</dbReference>
<dbReference type="PANTHER" id="PTHR22893:SF91">
    <property type="entry name" value="NADPH DEHYDROGENASE 2-RELATED"/>
    <property type="match status" value="1"/>
</dbReference>
<evidence type="ECO:0000313" key="12">
    <source>
        <dbReference type="EMBL" id="CAI9770152.1"/>
    </source>
</evidence>
<evidence type="ECO:0000256" key="4">
    <source>
        <dbReference type="ARBA" id="ARBA00022643"/>
    </source>
</evidence>
<dbReference type="EMBL" id="OU503045">
    <property type="protein sequence ID" value="CAI9770152.1"/>
    <property type="molecule type" value="Genomic_DNA"/>
</dbReference>
<protein>
    <recommendedName>
        <fullName evidence="9">12-oxophytodienoate reductase</fullName>
        <ecNumber evidence="9">1.3.1.42</ecNumber>
    </recommendedName>
</protein>
<dbReference type="SUPFAM" id="SSF51395">
    <property type="entry name" value="FMN-linked oxidoreductases"/>
    <property type="match status" value="1"/>
</dbReference>
<evidence type="ECO:0000313" key="13">
    <source>
        <dbReference type="Proteomes" id="UP000834106"/>
    </source>
</evidence>
<feature type="region of interest" description="Disordered" evidence="10">
    <location>
        <begin position="128"/>
        <end position="152"/>
    </location>
</feature>
<dbReference type="InterPro" id="IPR013785">
    <property type="entry name" value="Aldolase_TIM"/>
</dbReference>
<evidence type="ECO:0000256" key="2">
    <source>
        <dbReference type="ARBA" id="ARBA00005979"/>
    </source>
</evidence>
<dbReference type="AlphaFoldDB" id="A0AAD1ZNB8"/>
<dbReference type="CDD" id="cd02933">
    <property type="entry name" value="OYE_like_FMN"/>
    <property type="match status" value="1"/>
</dbReference>
<dbReference type="EC" id="1.3.1.42" evidence="9"/>
<keyword evidence="6" id="KW-0560">Oxidoreductase</keyword>
<sequence>MGTGSYNDSFNTIPLLTPYKMGDFDLSHRVVLAPLTRNRSYNNIPQPHAAVYYSQRTTKGGLLISEATGVSDTAQGGFRDAPGVWTKEQVEAWKPIVDAVHQKGGIFFLQIWHVGRVSNYGFQPNNQAPISSTDKGITPGHEGGEWSPPRRLKTDEIPGVVNDFRLAARNAIEAGFDGVEIHGANGYLIEQFMKDKVNDRTDEYGGSLENRCRFALEVVEAVVNEIGANRVGLRLSPYSEFMESGHSNPNALGLYMANALNKFNILYLHVVEPRVMGARVIPGTEDESPHRLLPMRNAFKNTFIAAGGYNRTNGNKAIAENYADLIAFGRLFLANPDLPRRFELDAPLNKYNRSTFYISDPIIGYTDYPFLEEA</sequence>
<evidence type="ECO:0000256" key="7">
    <source>
        <dbReference type="ARBA" id="ARBA00051650"/>
    </source>
</evidence>
<dbReference type="GO" id="GO:0010181">
    <property type="term" value="F:FMN binding"/>
    <property type="evidence" value="ECO:0007669"/>
    <property type="project" value="InterPro"/>
</dbReference>